<dbReference type="SUPFAM" id="SSF47473">
    <property type="entry name" value="EF-hand"/>
    <property type="match status" value="1"/>
</dbReference>
<feature type="domain" description="EF-hand" evidence="2">
    <location>
        <begin position="87"/>
        <end position="115"/>
    </location>
</feature>
<sequence length="204" mass="21661">MTTYFQTNRKILLAATASVATLLGGAAIAESHDGQGQAGAMDEGGMAIHDGGKGMMGGMSDMMGMMQRMHGNMMGGGMMGGGQMGGDMMQMFDTNEDGIVTADEMRTELQAKLTDYDADINGALSIAEFETLHSAMIREMMVDRFQELDADGDGSVTGEEMTAPADRMARMEKMHSGMGGMMGQSDGGMDMKMHMNDDDTKTGN</sequence>
<dbReference type="Pfam" id="PF13202">
    <property type="entry name" value="EF-hand_5"/>
    <property type="match status" value="2"/>
</dbReference>
<dbReference type="Gene3D" id="1.10.238.10">
    <property type="entry name" value="EF-hand"/>
    <property type="match status" value="1"/>
</dbReference>
<keyword evidence="1" id="KW-0732">Signal</keyword>
<dbReference type="InterPro" id="IPR011992">
    <property type="entry name" value="EF-hand-dom_pair"/>
</dbReference>
<dbReference type="InterPro" id="IPR018247">
    <property type="entry name" value="EF_Hand_1_Ca_BS"/>
</dbReference>
<dbReference type="RefSeq" id="WP_072858606.1">
    <property type="nucleotide sequence ID" value="NZ_FQUE01000012.1"/>
</dbReference>
<protein>
    <submittedName>
        <fullName evidence="3">EF hand</fullName>
    </submittedName>
</protein>
<feature type="signal peptide" evidence="1">
    <location>
        <begin position="1"/>
        <end position="29"/>
    </location>
</feature>
<dbReference type="OrthoDB" id="5470953at2"/>
<evidence type="ECO:0000313" key="4">
    <source>
        <dbReference type="Proteomes" id="UP000183987"/>
    </source>
</evidence>
<feature type="chain" id="PRO_5009909820" evidence="1">
    <location>
        <begin position="30"/>
        <end position="204"/>
    </location>
</feature>
<dbReference type="GO" id="GO:0005509">
    <property type="term" value="F:calcium ion binding"/>
    <property type="evidence" value="ECO:0007669"/>
    <property type="project" value="InterPro"/>
</dbReference>
<evidence type="ECO:0000256" key="1">
    <source>
        <dbReference type="SAM" id="SignalP"/>
    </source>
</evidence>
<keyword evidence="4" id="KW-1185">Reference proteome</keyword>
<reference evidence="4" key="1">
    <citation type="submission" date="2016-11" db="EMBL/GenBank/DDBJ databases">
        <authorList>
            <person name="Varghese N."/>
            <person name="Submissions S."/>
        </authorList>
    </citation>
    <scope>NUCLEOTIDE SEQUENCE [LARGE SCALE GENOMIC DNA]</scope>
    <source>
        <strain evidence="4">DSM 29326</strain>
    </source>
</reference>
<feature type="domain" description="EF-hand" evidence="2">
    <location>
        <begin position="136"/>
        <end position="171"/>
    </location>
</feature>
<evidence type="ECO:0000259" key="2">
    <source>
        <dbReference type="PROSITE" id="PS50222"/>
    </source>
</evidence>
<dbReference type="InterPro" id="IPR002048">
    <property type="entry name" value="EF_hand_dom"/>
</dbReference>
<dbReference type="Proteomes" id="UP000183987">
    <property type="component" value="Unassembled WGS sequence"/>
</dbReference>
<dbReference type="EMBL" id="FQUE01000012">
    <property type="protein sequence ID" value="SHF77497.1"/>
    <property type="molecule type" value="Genomic_DNA"/>
</dbReference>
<dbReference type="PROSITE" id="PS50222">
    <property type="entry name" value="EF_HAND_2"/>
    <property type="match status" value="2"/>
</dbReference>
<organism evidence="3 4">
    <name type="scientific">Loktanella atrilutea</name>
    <dbReference type="NCBI Taxonomy" id="366533"/>
    <lineage>
        <taxon>Bacteria</taxon>
        <taxon>Pseudomonadati</taxon>
        <taxon>Pseudomonadota</taxon>
        <taxon>Alphaproteobacteria</taxon>
        <taxon>Rhodobacterales</taxon>
        <taxon>Roseobacteraceae</taxon>
        <taxon>Loktanella</taxon>
    </lineage>
</organism>
<dbReference type="AlphaFoldDB" id="A0A1M5EE86"/>
<dbReference type="STRING" id="366533.SAMN05444339_11259"/>
<name>A0A1M5EE86_LOKAT</name>
<dbReference type="PROSITE" id="PS00018">
    <property type="entry name" value="EF_HAND_1"/>
    <property type="match status" value="2"/>
</dbReference>
<accession>A0A1M5EE86</accession>
<proteinExistence type="predicted"/>
<evidence type="ECO:0000313" key="3">
    <source>
        <dbReference type="EMBL" id="SHF77497.1"/>
    </source>
</evidence>
<gene>
    <name evidence="3" type="ORF">SAMN05444339_11259</name>
</gene>